<feature type="compositionally biased region" description="Basic and acidic residues" evidence="1">
    <location>
        <begin position="1269"/>
        <end position="1285"/>
    </location>
</feature>
<reference evidence="3" key="1">
    <citation type="journal article" date="2019" name="Int. J. Syst. Evol. Microbiol.">
        <title>The Global Catalogue of Microorganisms (GCM) 10K type strain sequencing project: providing services to taxonomists for standard genome sequencing and annotation.</title>
        <authorList>
            <consortium name="The Broad Institute Genomics Platform"/>
            <consortium name="The Broad Institute Genome Sequencing Center for Infectious Disease"/>
            <person name="Wu L."/>
            <person name="Ma J."/>
        </authorList>
    </citation>
    <scope>NUCLEOTIDE SEQUENCE [LARGE SCALE GENOMIC DNA]</scope>
    <source>
        <strain evidence="3">KCTC 19466</strain>
    </source>
</reference>
<name>A0ABQ3GGQ4_9MICC</name>
<dbReference type="Proteomes" id="UP000642819">
    <property type="component" value="Unassembled WGS sequence"/>
</dbReference>
<evidence type="ECO:0000313" key="2">
    <source>
        <dbReference type="EMBL" id="GHD04157.1"/>
    </source>
</evidence>
<dbReference type="SUPFAM" id="SSF52540">
    <property type="entry name" value="P-loop containing nucleoside triphosphate hydrolases"/>
    <property type="match status" value="1"/>
</dbReference>
<dbReference type="Gene3D" id="3.40.50.300">
    <property type="entry name" value="P-loop containing nucleotide triphosphate hydrolases"/>
    <property type="match status" value="1"/>
</dbReference>
<dbReference type="InterPro" id="IPR027417">
    <property type="entry name" value="P-loop_NTPase"/>
</dbReference>
<proteinExistence type="predicted"/>
<feature type="region of interest" description="Disordered" evidence="1">
    <location>
        <begin position="1221"/>
        <end position="1285"/>
    </location>
</feature>
<organism evidence="2 3">
    <name type="scientific">Zhihengliuella salsuginis</name>
    <dbReference type="NCBI Taxonomy" id="578222"/>
    <lineage>
        <taxon>Bacteria</taxon>
        <taxon>Bacillati</taxon>
        <taxon>Actinomycetota</taxon>
        <taxon>Actinomycetes</taxon>
        <taxon>Micrococcales</taxon>
        <taxon>Micrococcaceae</taxon>
        <taxon>Zhihengliuella</taxon>
    </lineage>
</organism>
<feature type="region of interest" description="Disordered" evidence="1">
    <location>
        <begin position="231"/>
        <end position="251"/>
    </location>
</feature>
<evidence type="ECO:0008006" key="4">
    <source>
        <dbReference type="Google" id="ProtNLM"/>
    </source>
</evidence>
<comment type="caution">
    <text evidence="2">The sequence shown here is derived from an EMBL/GenBank/DDBJ whole genome shotgun (WGS) entry which is preliminary data.</text>
</comment>
<protein>
    <recommendedName>
        <fullName evidence="4">AAA family ATPase</fullName>
    </recommendedName>
</protein>
<accession>A0ABQ3GGQ4</accession>
<evidence type="ECO:0000313" key="3">
    <source>
        <dbReference type="Proteomes" id="UP000642819"/>
    </source>
</evidence>
<sequence>MVGTEESGPAIADWLDELGPGAGTDTLLRFAGSPSNSIDVTHAHPSGLAQFMAGRRTRLSMLLRDQEAFLPGLRTARALRGKIQELADERGIDVGYLAAGVVSWRSVVDGRSEQFSAPVMLVRISLAARDRDDYDVQISGRAQVNPALVRYFSEQHGVEIDVDALYGAAYMTARFDPRQGMDELRRQLSDMPGAVVEHRLLVSTFADVADPADPDHIDPEHPVVSRLLAEHGNDSTSPARPVAEPDVKVLSSDDRDPADELLVLDADASQQEVLDLVEAGESVAVSAPPGTGQTQTAVNAAALLAGQGKRVLVVAERRQTASEFADRLEQLGLGSLALRLAPEIDAETLRRQLTKSILRNERATEPRLEKLHETLKRHRHALLDHVRSLHNERERWGCSPYQAMQELARLTSMLPAPATAVRLKRSVLDSIVTRHESSAKLRRAAEIGAFTRKAADSPWFGARLRNTREADEAYELATRLDEELAPLREKMQKGAEYSQIKLGPTFALWGEQLELLVAVRESLDKFESDIFDRDVDDLIAATAPSSWRKERGIELGSVTRSRLRRVAKEYIRPGVHIADLHTSLQEVQQQREAWKSYATSQRHPTVPSGLLEINRDYNTTYRRLQALDRVMGTGKGSRSLVDREIGEVVRHVKGLVEDHEALSTLPERTLLIEQLTESGLAELMDDLRQREVPASEVGHELELAWWQSVLEAMISGDDYLAMSDGNQLRQLEAEYRLADNTHIASGASRLNWKLAQRWKAALGDHRAGSRELKGLLKDGQPSVETLAGFGAPLINSLVPVWVGSPLMIPSVVPAETKFDAVLLLDADALSLRSAIGAISRAPQVVAFGDEGLGGPKSFSVSVDPTASLRVPKRPVGTFAALSRVLPRRRLTTVYRGVDEALTEILGAAYYDAELHRLPVARTLSAAKPALTVEYVHDGTGLPGTGAEAVESTVGEVRLVADLVFSHIRRRPQMSLAVVASNQRHAARIAEAIQVQLPNYPWAAEFFARDAEKFQVSTIERSKSVVRDAVIFALGYGRTPHGKAVHDFGALSGPEGDHLVASGLTRSRELLTIVTAVRPEDLDLSRVTGGAACLMDVVERAMLPDPEAGQEDAPLEDPLVADLRNRLVERGATVKQRYRDELDLAIQAPAGDDGDAALIPPLAVVSDGTDSYRKLTVRQRSRLRPQLLESMGWRYVPLWTIDVFSDPGRIANALGDYLNLSGSDEDTMTNPASGDQRPSGRRAQKPTLFTDPVLPQKAGEDDPQSWGDGSEDRDGWLREQRPPHWG</sequence>
<evidence type="ECO:0000256" key="1">
    <source>
        <dbReference type="SAM" id="MobiDB-lite"/>
    </source>
</evidence>
<keyword evidence="3" id="KW-1185">Reference proteome</keyword>
<dbReference type="EMBL" id="BMXK01000004">
    <property type="protein sequence ID" value="GHD04157.1"/>
    <property type="molecule type" value="Genomic_DNA"/>
</dbReference>
<gene>
    <name evidence="2" type="ORF">GCM10008096_11130</name>
</gene>